<keyword evidence="2" id="KW-1185">Reference proteome</keyword>
<reference evidence="2" key="1">
    <citation type="journal article" date="2019" name="Int. J. Syst. Evol. Microbiol.">
        <title>The Global Catalogue of Microorganisms (GCM) 10K type strain sequencing project: providing services to taxonomists for standard genome sequencing and annotation.</title>
        <authorList>
            <consortium name="The Broad Institute Genomics Platform"/>
            <consortium name="The Broad Institute Genome Sequencing Center for Infectious Disease"/>
            <person name="Wu L."/>
            <person name="Ma J."/>
        </authorList>
    </citation>
    <scope>NUCLEOTIDE SEQUENCE [LARGE SCALE GENOMIC DNA]</scope>
    <source>
        <strain evidence="2">JCM 17633</strain>
    </source>
</reference>
<dbReference type="RefSeq" id="WP_334471823.1">
    <property type="nucleotide sequence ID" value="NZ_BAABCB010000022.1"/>
</dbReference>
<proteinExistence type="predicted"/>
<gene>
    <name evidence="1" type="ORF">GCM10022292_25560</name>
</gene>
<sequence>MNYIYDLQKLSKNDIYSISKIEWWLLKYSGFYKKIYEFVYSQHLFTSEDGSVIRLPPIGNPTDDEKFLELYKALETISEFYKNEKYLEQEMVGYQKIKNSKSDLKKWVAKNENLGAEKYVCFLIDYLDYDENDQEEHLIIFVSNLKELNIYVDRQDFKNTIEFLEIFNELYWVQEILPENLNRTKIEK</sequence>
<evidence type="ECO:0000313" key="1">
    <source>
        <dbReference type="EMBL" id="GAA4244942.1"/>
    </source>
</evidence>
<evidence type="ECO:0000313" key="2">
    <source>
        <dbReference type="Proteomes" id="UP001501682"/>
    </source>
</evidence>
<comment type="caution">
    <text evidence="1">The sequence shown here is derived from an EMBL/GenBank/DDBJ whole genome shotgun (WGS) entry which is preliminary data.</text>
</comment>
<protein>
    <submittedName>
        <fullName evidence="1">Uncharacterized protein</fullName>
    </submittedName>
</protein>
<dbReference type="EMBL" id="BAABCB010000022">
    <property type="protein sequence ID" value="GAA4244942.1"/>
    <property type="molecule type" value="Genomic_DNA"/>
</dbReference>
<name>A0ABP8CYJ8_9FLAO</name>
<dbReference type="Proteomes" id="UP001501682">
    <property type="component" value="Unassembled WGS sequence"/>
</dbReference>
<organism evidence="1 2">
    <name type="scientific">Winogradskyella damuponensis</name>
    <dbReference type="NCBI Taxonomy" id="943939"/>
    <lineage>
        <taxon>Bacteria</taxon>
        <taxon>Pseudomonadati</taxon>
        <taxon>Bacteroidota</taxon>
        <taxon>Flavobacteriia</taxon>
        <taxon>Flavobacteriales</taxon>
        <taxon>Flavobacteriaceae</taxon>
        <taxon>Winogradskyella</taxon>
    </lineage>
</organism>
<accession>A0ABP8CYJ8</accession>